<dbReference type="PROSITE" id="PS00859">
    <property type="entry name" value="GTP_CYCLOHYDROL_1_1"/>
    <property type="match status" value="1"/>
</dbReference>
<dbReference type="PROSITE" id="PS00860">
    <property type="entry name" value="GTP_CYCLOHYDROL_1_2"/>
    <property type="match status" value="1"/>
</dbReference>
<protein>
    <recommendedName>
        <fullName evidence="4">GTP cyclohydrolase 1</fullName>
        <ecNumber evidence="3">3.5.4.16</ecNumber>
    </recommendedName>
    <alternativeName>
        <fullName evidence="7">GTP cyclohydrolase I</fullName>
    </alternativeName>
</protein>
<feature type="compositionally biased region" description="Pro residues" evidence="8">
    <location>
        <begin position="81"/>
        <end position="90"/>
    </location>
</feature>
<dbReference type="Proteomes" id="UP001447188">
    <property type="component" value="Unassembled WGS sequence"/>
</dbReference>
<accession>A0ABR3GI83</accession>
<evidence type="ECO:0000256" key="8">
    <source>
        <dbReference type="SAM" id="MobiDB-lite"/>
    </source>
</evidence>
<dbReference type="InterPro" id="IPR018234">
    <property type="entry name" value="GTP_CycHdrlase_I_CS"/>
</dbReference>
<evidence type="ECO:0000256" key="7">
    <source>
        <dbReference type="ARBA" id="ARBA00030854"/>
    </source>
</evidence>
<comment type="similarity">
    <text evidence="2">Belongs to the GTP cyclohydrolase I family.</text>
</comment>
<dbReference type="EC" id="3.5.4.16" evidence="3"/>
<proteinExistence type="inferred from homology"/>
<dbReference type="PANTHER" id="PTHR11109:SF7">
    <property type="entry name" value="GTP CYCLOHYDROLASE 1"/>
    <property type="match status" value="1"/>
</dbReference>
<dbReference type="InterPro" id="IPR020602">
    <property type="entry name" value="GTP_CycHdrlase_I_dom"/>
</dbReference>
<dbReference type="NCBIfam" id="NF006826">
    <property type="entry name" value="PRK09347.1-3"/>
    <property type="match status" value="1"/>
</dbReference>
<dbReference type="CDD" id="cd00642">
    <property type="entry name" value="GTP_cyclohydro1"/>
    <property type="match status" value="1"/>
</dbReference>
<dbReference type="NCBIfam" id="NF006825">
    <property type="entry name" value="PRK09347.1-2"/>
    <property type="match status" value="1"/>
</dbReference>
<comment type="caution">
    <text evidence="10">The sequence shown here is derived from an EMBL/GenBank/DDBJ whole genome shotgun (WGS) entry which is preliminary data.</text>
</comment>
<evidence type="ECO:0000256" key="1">
    <source>
        <dbReference type="ARBA" id="ARBA00005080"/>
    </source>
</evidence>
<feature type="domain" description="GTP cyclohydrolase I" evidence="9">
    <location>
        <begin position="122"/>
        <end position="297"/>
    </location>
</feature>
<dbReference type="SUPFAM" id="SSF55620">
    <property type="entry name" value="Tetrahydrobiopterin biosynthesis enzymes-like"/>
    <property type="match status" value="1"/>
</dbReference>
<evidence type="ECO:0000256" key="3">
    <source>
        <dbReference type="ARBA" id="ARBA00012715"/>
    </source>
</evidence>
<comment type="pathway">
    <text evidence="1">Cofactor biosynthesis; 7,8-dihydroneopterin triphosphate biosynthesis; 7,8-dihydroneopterin triphosphate from GTP: step 1/1.</text>
</comment>
<dbReference type="NCBIfam" id="TIGR00063">
    <property type="entry name" value="folE"/>
    <property type="match status" value="1"/>
</dbReference>
<dbReference type="Pfam" id="PF01227">
    <property type="entry name" value="GTP_cyclohydroI"/>
    <property type="match status" value="1"/>
</dbReference>
<feature type="region of interest" description="Disordered" evidence="8">
    <location>
        <begin position="68"/>
        <end position="93"/>
    </location>
</feature>
<dbReference type="InterPro" id="IPR043134">
    <property type="entry name" value="GTP-CH-I_N"/>
</dbReference>
<evidence type="ECO:0000256" key="6">
    <source>
        <dbReference type="ARBA" id="ARBA00022909"/>
    </source>
</evidence>
<dbReference type="EMBL" id="JBBBZM010000065">
    <property type="protein sequence ID" value="KAL0635654.1"/>
    <property type="molecule type" value="Genomic_DNA"/>
</dbReference>
<organism evidence="10 11">
    <name type="scientific">Discina gigas</name>
    <dbReference type="NCBI Taxonomy" id="1032678"/>
    <lineage>
        <taxon>Eukaryota</taxon>
        <taxon>Fungi</taxon>
        <taxon>Dikarya</taxon>
        <taxon>Ascomycota</taxon>
        <taxon>Pezizomycotina</taxon>
        <taxon>Pezizomycetes</taxon>
        <taxon>Pezizales</taxon>
        <taxon>Discinaceae</taxon>
        <taxon>Discina</taxon>
    </lineage>
</organism>
<dbReference type="InterPro" id="IPR043133">
    <property type="entry name" value="GTP-CH-I_C/QueF"/>
</dbReference>
<gene>
    <name evidence="10" type="primary">GCH1_2</name>
    <name evidence="10" type="ORF">Q9L58_005380</name>
</gene>
<dbReference type="Gene3D" id="1.10.286.10">
    <property type="match status" value="1"/>
</dbReference>
<dbReference type="HAMAP" id="MF_00223">
    <property type="entry name" value="FolE"/>
    <property type="match status" value="1"/>
</dbReference>
<evidence type="ECO:0000256" key="2">
    <source>
        <dbReference type="ARBA" id="ARBA00008085"/>
    </source>
</evidence>
<evidence type="ECO:0000313" key="11">
    <source>
        <dbReference type="Proteomes" id="UP001447188"/>
    </source>
</evidence>
<keyword evidence="6" id="KW-0289">Folate biosynthesis</keyword>
<evidence type="ECO:0000313" key="10">
    <source>
        <dbReference type="EMBL" id="KAL0635654.1"/>
    </source>
</evidence>
<sequence length="303" mass="33464">MSPPAAVPPAIESPAAVLAENTQFLINGADMLFASLRIRDTGLPPQHDIAPSEFAHAERAKSAVALRSNRRLPPAAITPDPSRPGSPPPVDYNGLSWPSVGAKKRLEATPEEKVERLDKLSGAIRTILECIGEDPDREGLLDTPTRYAKAMLYFTKGYEENLQTIVNNAVFTEDHDELVIVKNIEIFSMCEHHLVPFTGKMHIGYIPNRRVLGLSKFARIAEMFARRLQLQERLTRQVAVAIEQILRPQGVAVVMESSHLCMVMRGVGKTTATTTTSSMTGVFRKSTKTREEFMHLVALKGGR</sequence>
<dbReference type="PANTHER" id="PTHR11109">
    <property type="entry name" value="GTP CYCLOHYDROLASE I"/>
    <property type="match status" value="1"/>
</dbReference>
<dbReference type="InterPro" id="IPR001474">
    <property type="entry name" value="GTP_CycHdrlase_I"/>
</dbReference>
<name>A0ABR3GI83_9PEZI</name>
<keyword evidence="11" id="KW-1185">Reference proteome</keyword>
<dbReference type="Gene3D" id="3.30.1130.10">
    <property type="match status" value="1"/>
</dbReference>
<evidence type="ECO:0000259" key="9">
    <source>
        <dbReference type="Pfam" id="PF01227"/>
    </source>
</evidence>
<dbReference type="GO" id="GO:0003934">
    <property type="term" value="F:GTP cyclohydrolase I activity"/>
    <property type="evidence" value="ECO:0007669"/>
    <property type="project" value="UniProtKB-EC"/>
</dbReference>
<reference evidence="10 11" key="1">
    <citation type="submission" date="2024-02" db="EMBL/GenBank/DDBJ databases">
        <title>Discinaceae phylogenomics.</title>
        <authorList>
            <person name="Dirks A.C."/>
            <person name="James T.Y."/>
        </authorList>
    </citation>
    <scope>NUCLEOTIDE SEQUENCE [LARGE SCALE GENOMIC DNA]</scope>
    <source>
        <strain evidence="10 11">ACD0624</strain>
    </source>
</reference>
<evidence type="ECO:0000256" key="5">
    <source>
        <dbReference type="ARBA" id="ARBA00022801"/>
    </source>
</evidence>
<evidence type="ECO:0000256" key="4">
    <source>
        <dbReference type="ARBA" id="ARBA00017272"/>
    </source>
</evidence>
<keyword evidence="5 10" id="KW-0378">Hydrolase</keyword>